<dbReference type="SMART" id="SM00665">
    <property type="entry name" value="B561"/>
    <property type="match status" value="2"/>
</dbReference>
<dbReference type="InterPro" id="IPR005018">
    <property type="entry name" value="DOMON_domain"/>
</dbReference>
<dbReference type="CDD" id="cd08760">
    <property type="entry name" value="Cyt_b561_FRRS1_like"/>
    <property type="match status" value="2"/>
</dbReference>
<comment type="caution">
    <text evidence="12">The sequence shown here is derived from an EMBL/GenBank/DDBJ whole genome shotgun (WGS) entry which is preliminary data.</text>
</comment>
<evidence type="ECO:0000256" key="8">
    <source>
        <dbReference type="SAM" id="Phobius"/>
    </source>
</evidence>
<keyword evidence="3 8" id="KW-0812">Transmembrane</keyword>
<dbReference type="Pfam" id="PF03188">
    <property type="entry name" value="Cytochrom_B561"/>
    <property type="match status" value="2"/>
</dbReference>
<keyword evidence="5" id="KW-0249">Electron transport</keyword>
<feature type="domain" description="DOMON" evidence="10">
    <location>
        <begin position="46"/>
        <end position="161"/>
    </location>
</feature>
<dbReference type="GO" id="GO:0016020">
    <property type="term" value="C:membrane"/>
    <property type="evidence" value="ECO:0007669"/>
    <property type="project" value="UniProtKB-SubCell"/>
</dbReference>
<feature type="transmembrane region" description="Helical" evidence="8">
    <location>
        <begin position="308"/>
        <end position="329"/>
    </location>
</feature>
<evidence type="ECO:0000256" key="9">
    <source>
        <dbReference type="SAM" id="SignalP"/>
    </source>
</evidence>
<feature type="domain" description="Cytochrome b561" evidence="11">
    <location>
        <begin position="168"/>
        <end position="365"/>
    </location>
</feature>
<evidence type="ECO:0000259" key="11">
    <source>
        <dbReference type="PROSITE" id="PS50939"/>
    </source>
</evidence>
<dbReference type="PROSITE" id="PS50836">
    <property type="entry name" value="DOMON"/>
    <property type="match status" value="2"/>
</dbReference>
<keyword evidence="2" id="KW-0813">Transport</keyword>
<feature type="transmembrane region" description="Helical" evidence="8">
    <location>
        <begin position="386"/>
        <end position="404"/>
    </location>
</feature>
<dbReference type="AlphaFoldDB" id="A0AAW0JQS5"/>
<keyword evidence="13" id="KW-1185">Reference proteome</keyword>
<dbReference type="PANTHER" id="PTHR23130">
    <property type="entry name" value="CYTOCHROME B561 AND DOMON DOMAIN-CONTAINING PROTEIN"/>
    <property type="match status" value="1"/>
</dbReference>
<accession>A0AAW0JQS5</accession>
<feature type="transmembrane region" description="Helical" evidence="8">
    <location>
        <begin position="728"/>
        <end position="751"/>
    </location>
</feature>
<dbReference type="CDD" id="cd09629">
    <property type="entry name" value="DOMON_CIL1_like"/>
    <property type="match status" value="2"/>
</dbReference>
<evidence type="ECO:0000256" key="3">
    <source>
        <dbReference type="ARBA" id="ARBA00022692"/>
    </source>
</evidence>
<comment type="subcellular location">
    <subcellularLocation>
        <location evidence="1">Membrane</location>
    </subcellularLocation>
</comment>
<evidence type="ECO:0000313" key="13">
    <source>
        <dbReference type="Proteomes" id="UP000237347"/>
    </source>
</evidence>
<dbReference type="Pfam" id="PF04526">
    <property type="entry name" value="DUF568"/>
    <property type="match status" value="2"/>
</dbReference>
<proteinExistence type="predicted"/>
<evidence type="ECO:0000256" key="7">
    <source>
        <dbReference type="ARBA" id="ARBA00023136"/>
    </source>
</evidence>
<keyword evidence="4 9" id="KW-0732">Signal</keyword>
<name>A0AAW0JQS5_QUESU</name>
<evidence type="ECO:0000256" key="5">
    <source>
        <dbReference type="ARBA" id="ARBA00022982"/>
    </source>
</evidence>
<feature type="transmembrane region" description="Helical" evidence="8">
    <location>
        <begin position="621"/>
        <end position="642"/>
    </location>
</feature>
<feature type="transmembrane region" description="Helical" evidence="8">
    <location>
        <begin position="662"/>
        <end position="681"/>
    </location>
</feature>
<evidence type="ECO:0000256" key="6">
    <source>
        <dbReference type="ARBA" id="ARBA00022989"/>
    </source>
</evidence>
<dbReference type="Proteomes" id="UP000237347">
    <property type="component" value="Unassembled WGS sequence"/>
</dbReference>
<feature type="chain" id="PRO_5043328973" evidence="9">
    <location>
        <begin position="21"/>
        <end position="770"/>
    </location>
</feature>
<feature type="transmembrane region" description="Helical" evidence="8">
    <location>
        <begin position="208"/>
        <end position="226"/>
    </location>
</feature>
<dbReference type="InterPro" id="IPR045265">
    <property type="entry name" value="AIR12_DOMON"/>
</dbReference>
<reference evidence="12 13" key="1">
    <citation type="journal article" date="2018" name="Sci. Data">
        <title>The draft genome sequence of cork oak.</title>
        <authorList>
            <person name="Ramos A.M."/>
            <person name="Usie A."/>
            <person name="Barbosa P."/>
            <person name="Barros P.M."/>
            <person name="Capote T."/>
            <person name="Chaves I."/>
            <person name="Simoes F."/>
            <person name="Abreu I."/>
            <person name="Carrasquinho I."/>
            <person name="Faro C."/>
            <person name="Guimaraes J.B."/>
            <person name="Mendonca D."/>
            <person name="Nobrega F."/>
            <person name="Rodrigues L."/>
            <person name="Saibo N.J.M."/>
            <person name="Varela M.C."/>
            <person name="Egas C."/>
            <person name="Matos J."/>
            <person name="Miguel C.M."/>
            <person name="Oliveira M.M."/>
            <person name="Ricardo C.P."/>
            <person name="Goncalves S."/>
        </authorList>
    </citation>
    <scope>NUCLEOTIDE SEQUENCE [LARGE SCALE GENOMIC DNA]</scope>
    <source>
        <strain evidence="13">cv. HL8</strain>
    </source>
</reference>
<dbReference type="PROSITE" id="PS50939">
    <property type="entry name" value="CYTOCHROME_B561"/>
    <property type="match status" value="2"/>
</dbReference>
<organism evidence="12 13">
    <name type="scientific">Quercus suber</name>
    <name type="common">Cork oak</name>
    <dbReference type="NCBI Taxonomy" id="58331"/>
    <lineage>
        <taxon>Eukaryota</taxon>
        <taxon>Viridiplantae</taxon>
        <taxon>Streptophyta</taxon>
        <taxon>Embryophyta</taxon>
        <taxon>Tracheophyta</taxon>
        <taxon>Spermatophyta</taxon>
        <taxon>Magnoliopsida</taxon>
        <taxon>eudicotyledons</taxon>
        <taxon>Gunneridae</taxon>
        <taxon>Pentapetalae</taxon>
        <taxon>rosids</taxon>
        <taxon>fabids</taxon>
        <taxon>Fagales</taxon>
        <taxon>Fagaceae</taxon>
        <taxon>Quercus</taxon>
    </lineage>
</organism>
<dbReference type="EMBL" id="PKMF04000488">
    <property type="protein sequence ID" value="KAK7829087.1"/>
    <property type="molecule type" value="Genomic_DNA"/>
</dbReference>
<dbReference type="InterPro" id="IPR006593">
    <property type="entry name" value="Cyt_b561/ferric_Rdtase_TM"/>
</dbReference>
<feature type="transmembrane region" description="Helical" evidence="8">
    <location>
        <begin position="279"/>
        <end position="296"/>
    </location>
</feature>
<feature type="transmembrane region" description="Helical" evidence="8">
    <location>
        <begin position="341"/>
        <end position="366"/>
    </location>
</feature>
<evidence type="ECO:0000256" key="2">
    <source>
        <dbReference type="ARBA" id="ARBA00022448"/>
    </source>
</evidence>
<evidence type="ECO:0000313" key="12">
    <source>
        <dbReference type="EMBL" id="KAK7829087.1"/>
    </source>
</evidence>
<dbReference type="Gene3D" id="1.20.120.1770">
    <property type="match status" value="2"/>
</dbReference>
<gene>
    <name evidence="12" type="ORF">CFP56_029608</name>
</gene>
<evidence type="ECO:0000256" key="4">
    <source>
        <dbReference type="ARBA" id="ARBA00022729"/>
    </source>
</evidence>
<evidence type="ECO:0000256" key="1">
    <source>
        <dbReference type="ARBA" id="ARBA00004370"/>
    </source>
</evidence>
<sequence length="770" mass="86427">MTRIFFHKLLLFLMVFFSTAIFLCKSQCSSTSEFSNFASCQDLDVLNSALYWNYNISSNKVEIAFRQSGIYNYSTWIAWAINPTSIGMVGAQAFVAHPISDGRLIAYTSSITSRETILEKGKLSFPVYGVSAIYANNSIIIFATLMLNSRTTMVNHVWQRGPMSVDNVPSFHGYSKNNLRSYGTLNFLSGKTGTRGAERFMVMKKIHGGLNIIGWGIMLPLGVVIARYIKVFKTTDSAWFYIHVICQSLGYIVGVMGWTTGLNLGVQLSGFNQKVHGCIGISLFCLATIQIGLFLRPKELKFRKYWNIMHICIGYGTIILSIVNVFMGINILKPEKMWKEAYIIVLALLGTVAVLLEIGTACYLFFSRKTKNLETTDGAIMVRIFFNKLLLLFLMVFFSNAIFLCKAQCSFNSEFPRKNFTACSNLPVLNSTLYWNYNVSSGMVEIAFRQPGIDIFSTWISWGINPTSIGMIDAQAFVAYTRNDGNLIAYTSPISSYRTSLKEGALSFPVYDVSAMYENNSITIFATLQLPRETIMVDIVWQKGQMYGNNVPKIHSLLRHELRSYGTLNFLSGNVKQGRGGKLVVLKSFHGIMCSISWGVMLPVGVLIARYSKVFKTTDPIWFKLHVTCQSSGYIIGLIGWATGLNVSAQLSGLRYKTHGCIGITLFCLATIQVIVGHFIRPTERKYRIIWNIFHFFVGYGTITLGIVNVIIGIHILEPGQRWKATYIGILVLLGCVTVLLETLSTFYLYYHEKNDSLDTKDRATPFNPS</sequence>
<feature type="transmembrane region" description="Helical" evidence="8">
    <location>
        <begin position="238"/>
        <end position="259"/>
    </location>
</feature>
<feature type="transmembrane region" description="Helical" evidence="8">
    <location>
        <begin position="693"/>
        <end position="716"/>
    </location>
</feature>
<keyword evidence="7 8" id="KW-0472">Membrane</keyword>
<keyword evidence="6 8" id="KW-1133">Transmembrane helix</keyword>
<feature type="transmembrane region" description="Helical" evidence="8">
    <location>
        <begin position="589"/>
        <end position="609"/>
    </location>
</feature>
<dbReference type="PANTHER" id="PTHR23130:SF212">
    <property type="entry name" value="AUXIN-RESPONSIVE FAMILY PROTEIN"/>
    <property type="match status" value="1"/>
</dbReference>
<feature type="signal peptide" evidence="9">
    <location>
        <begin position="1"/>
        <end position="20"/>
    </location>
</feature>
<protein>
    <submittedName>
        <fullName evidence="12">Cytochrome b561 and domon domain-containing protein</fullName>
    </submittedName>
</protein>
<feature type="domain" description="DOMON" evidence="10">
    <location>
        <begin position="429"/>
        <end position="544"/>
    </location>
</feature>
<feature type="domain" description="Cytochrome b561" evidence="11">
    <location>
        <begin position="551"/>
        <end position="750"/>
    </location>
</feature>
<evidence type="ECO:0000259" key="10">
    <source>
        <dbReference type="PROSITE" id="PS50836"/>
    </source>
</evidence>